<organism evidence="1 2">
    <name type="scientific">Trifolium subterraneum</name>
    <name type="common">Subterranean clover</name>
    <dbReference type="NCBI Taxonomy" id="3900"/>
    <lineage>
        <taxon>Eukaryota</taxon>
        <taxon>Viridiplantae</taxon>
        <taxon>Streptophyta</taxon>
        <taxon>Embryophyta</taxon>
        <taxon>Tracheophyta</taxon>
        <taxon>Spermatophyta</taxon>
        <taxon>Magnoliopsida</taxon>
        <taxon>eudicotyledons</taxon>
        <taxon>Gunneridae</taxon>
        <taxon>Pentapetalae</taxon>
        <taxon>rosids</taxon>
        <taxon>fabids</taxon>
        <taxon>Fabales</taxon>
        <taxon>Fabaceae</taxon>
        <taxon>Papilionoideae</taxon>
        <taxon>50 kb inversion clade</taxon>
        <taxon>NPAAA clade</taxon>
        <taxon>Hologalegina</taxon>
        <taxon>IRL clade</taxon>
        <taxon>Trifolieae</taxon>
        <taxon>Trifolium</taxon>
    </lineage>
</organism>
<dbReference type="Proteomes" id="UP000242715">
    <property type="component" value="Unassembled WGS sequence"/>
</dbReference>
<evidence type="ECO:0008006" key="3">
    <source>
        <dbReference type="Google" id="ProtNLM"/>
    </source>
</evidence>
<dbReference type="AlphaFoldDB" id="A0A2Z6PB66"/>
<accession>A0A2Z6PB66</accession>
<dbReference type="OrthoDB" id="1705419at2759"/>
<gene>
    <name evidence="1" type="ORF">TSUD_154440</name>
</gene>
<evidence type="ECO:0000313" key="2">
    <source>
        <dbReference type="Proteomes" id="UP000242715"/>
    </source>
</evidence>
<evidence type="ECO:0000313" key="1">
    <source>
        <dbReference type="EMBL" id="GAU40347.1"/>
    </source>
</evidence>
<dbReference type="EMBL" id="DF973801">
    <property type="protein sequence ID" value="GAU40347.1"/>
    <property type="molecule type" value="Genomic_DNA"/>
</dbReference>
<proteinExistence type="predicted"/>
<keyword evidence="2" id="KW-1185">Reference proteome</keyword>
<protein>
    <recommendedName>
        <fullName evidence="3">Reverse transcriptase zinc-binding domain-containing protein</fullName>
    </recommendedName>
</protein>
<sequence>MSTRVQKLKRSSEAQRHSDAYKSSEAIWLKSLGSATGLEYSRFVMGTSINPSNLLRRGVLESTAQTHCACCSAEIESEDHLFTRCEVAVWLEIHSWLGINTTVPGNTSLSFQAFVAPFKSKKRLDGLNLIWKTMMWIVAC</sequence>
<reference evidence="2" key="1">
    <citation type="journal article" date="2017" name="Front. Plant Sci.">
        <title>Climate Clever Clovers: New Paradigm to Reduce the Environmental Footprint of Ruminants by Breeding Low Methanogenic Forages Utilizing Haplotype Variation.</title>
        <authorList>
            <person name="Kaur P."/>
            <person name="Appels R."/>
            <person name="Bayer P.E."/>
            <person name="Keeble-Gagnere G."/>
            <person name="Wang J."/>
            <person name="Hirakawa H."/>
            <person name="Shirasawa K."/>
            <person name="Vercoe P."/>
            <person name="Stefanova K."/>
            <person name="Durmic Z."/>
            <person name="Nichols P."/>
            <person name="Revell C."/>
            <person name="Isobe S.N."/>
            <person name="Edwards D."/>
            <person name="Erskine W."/>
        </authorList>
    </citation>
    <scope>NUCLEOTIDE SEQUENCE [LARGE SCALE GENOMIC DNA]</scope>
    <source>
        <strain evidence="2">cv. Daliak</strain>
    </source>
</reference>
<name>A0A2Z6PB66_TRISU</name>